<sequence>MMTKTDCCRKIMYSPL</sequence>
<evidence type="ECO:0000313" key="2">
    <source>
        <dbReference type="WBParaSite" id="nRc.2.0.1.t43330-RA"/>
    </source>
</evidence>
<keyword evidence="1" id="KW-1185">Reference proteome</keyword>
<organism evidence="1 2">
    <name type="scientific">Romanomermis culicivorax</name>
    <name type="common">Nematode worm</name>
    <dbReference type="NCBI Taxonomy" id="13658"/>
    <lineage>
        <taxon>Eukaryota</taxon>
        <taxon>Metazoa</taxon>
        <taxon>Ecdysozoa</taxon>
        <taxon>Nematoda</taxon>
        <taxon>Enoplea</taxon>
        <taxon>Dorylaimia</taxon>
        <taxon>Mermithida</taxon>
        <taxon>Mermithoidea</taxon>
        <taxon>Mermithidae</taxon>
        <taxon>Romanomermis</taxon>
    </lineage>
</organism>
<protein>
    <submittedName>
        <fullName evidence="2">Uncharacterized protein</fullName>
    </submittedName>
</protein>
<dbReference type="WBParaSite" id="nRc.2.0.1.t43330-RA">
    <property type="protein sequence ID" value="nRc.2.0.1.t43330-RA"/>
    <property type="gene ID" value="nRc.2.0.1.g43330"/>
</dbReference>
<accession>A0A915KYR3</accession>
<dbReference type="Proteomes" id="UP000887565">
    <property type="component" value="Unplaced"/>
</dbReference>
<proteinExistence type="predicted"/>
<reference evidence="2" key="1">
    <citation type="submission" date="2022-11" db="UniProtKB">
        <authorList>
            <consortium name="WormBaseParasite"/>
        </authorList>
    </citation>
    <scope>IDENTIFICATION</scope>
</reference>
<name>A0A915KYR3_ROMCU</name>
<evidence type="ECO:0000313" key="1">
    <source>
        <dbReference type="Proteomes" id="UP000887565"/>
    </source>
</evidence>
<dbReference type="AlphaFoldDB" id="A0A915KYR3"/>